<evidence type="ECO:0000259" key="1">
    <source>
        <dbReference type="Pfam" id="PF14534"/>
    </source>
</evidence>
<reference evidence="2 3" key="1">
    <citation type="submission" date="2017-08" db="EMBL/GenBank/DDBJ databases">
        <title>Infants hospitalized years apart are colonized by the same room-sourced microbial strains.</title>
        <authorList>
            <person name="Brooks B."/>
            <person name="Olm M.R."/>
            <person name="Firek B.A."/>
            <person name="Baker R."/>
            <person name="Thomas B.C."/>
            <person name="Morowitz M.J."/>
            <person name="Banfield J.F."/>
        </authorList>
    </citation>
    <scope>NUCLEOTIDE SEQUENCE [LARGE SCALE GENOMIC DNA]</scope>
    <source>
        <strain evidence="2">S2_005_003_R2_41</strain>
    </source>
</reference>
<sequence length="108" mass="12461">MEDRFHAASHAATPEDFDRIVAPDFWEIGASGKRYSRAFCLEVLSQRASKPPEEAWITRDWHLRELGPDHCLLTYTLEQPGRITLRSTVWHRNANGWQAVFHQGTVCL</sequence>
<dbReference type="Proteomes" id="UP000249135">
    <property type="component" value="Unassembled WGS sequence"/>
</dbReference>
<organism evidence="2 3">
    <name type="scientific">Variovorax paradoxus</name>
    <dbReference type="NCBI Taxonomy" id="34073"/>
    <lineage>
        <taxon>Bacteria</taxon>
        <taxon>Pseudomonadati</taxon>
        <taxon>Pseudomonadota</taxon>
        <taxon>Betaproteobacteria</taxon>
        <taxon>Burkholderiales</taxon>
        <taxon>Comamonadaceae</taxon>
        <taxon>Variovorax</taxon>
    </lineage>
</organism>
<dbReference type="EMBL" id="QFPP01000429">
    <property type="protein sequence ID" value="PZQ66336.1"/>
    <property type="molecule type" value="Genomic_DNA"/>
</dbReference>
<dbReference type="AlphaFoldDB" id="A0A2W5PLN8"/>
<dbReference type="InterPro" id="IPR027843">
    <property type="entry name" value="DUF4440"/>
</dbReference>
<evidence type="ECO:0000313" key="3">
    <source>
        <dbReference type="Proteomes" id="UP000249135"/>
    </source>
</evidence>
<accession>A0A2W5PLN8</accession>
<proteinExistence type="predicted"/>
<dbReference type="Gene3D" id="3.10.450.50">
    <property type="match status" value="1"/>
</dbReference>
<comment type="caution">
    <text evidence="2">The sequence shown here is derived from an EMBL/GenBank/DDBJ whole genome shotgun (WGS) entry which is preliminary data.</text>
</comment>
<name>A0A2W5PLN8_VARPD</name>
<protein>
    <submittedName>
        <fullName evidence="2">DUF4440 domain-containing protein</fullName>
    </submittedName>
</protein>
<gene>
    <name evidence="2" type="ORF">DI563_23815</name>
</gene>
<feature type="domain" description="DUF4440" evidence="1">
    <location>
        <begin position="2"/>
        <end position="98"/>
    </location>
</feature>
<evidence type="ECO:0000313" key="2">
    <source>
        <dbReference type="EMBL" id="PZQ66336.1"/>
    </source>
</evidence>
<dbReference type="SUPFAM" id="SSF54427">
    <property type="entry name" value="NTF2-like"/>
    <property type="match status" value="1"/>
</dbReference>
<dbReference type="Pfam" id="PF14534">
    <property type="entry name" value="DUF4440"/>
    <property type="match status" value="1"/>
</dbReference>
<dbReference type="InterPro" id="IPR032710">
    <property type="entry name" value="NTF2-like_dom_sf"/>
</dbReference>